<organism evidence="2 3">
    <name type="scientific">Kitasatospora kazusensis</name>
    <dbReference type="NCBI Taxonomy" id="407974"/>
    <lineage>
        <taxon>Bacteria</taxon>
        <taxon>Bacillati</taxon>
        <taxon>Actinomycetota</taxon>
        <taxon>Actinomycetes</taxon>
        <taxon>Kitasatosporales</taxon>
        <taxon>Streptomycetaceae</taxon>
        <taxon>Kitasatospora</taxon>
    </lineage>
</organism>
<feature type="region of interest" description="Disordered" evidence="1">
    <location>
        <begin position="1"/>
        <end position="91"/>
    </location>
</feature>
<accession>A0ABN2Z497</accession>
<feature type="compositionally biased region" description="Basic and acidic residues" evidence="1">
    <location>
        <begin position="232"/>
        <end position="253"/>
    </location>
</feature>
<keyword evidence="3" id="KW-1185">Reference proteome</keyword>
<dbReference type="EMBL" id="BAAANT010000006">
    <property type="protein sequence ID" value="GAA2136514.1"/>
    <property type="molecule type" value="Genomic_DNA"/>
</dbReference>
<evidence type="ECO:0000313" key="3">
    <source>
        <dbReference type="Proteomes" id="UP001422759"/>
    </source>
</evidence>
<reference evidence="2 3" key="1">
    <citation type="journal article" date="2019" name="Int. J. Syst. Evol. Microbiol.">
        <title>The Global Catalogue of Microorganisms (GCM) 10K type strain sequencing project: providing services to taxonomists for standard genome sequencing and annotation.</title>
        <authorList>
            <consortium name="The Broad Institute Genomics Platform"/>
            <consortium name="The Broad Institute Genome Sequencing Center for Infectious Disease"/>
            <person name="Wu L."/>
            <person name="Ma J."/>
        </authorList>
    </citation>
    <scope>NUCLEOTIDE SEQUENCE [LARGE SCALE GENOMIC DNA]</scope>
    <source>
        <strain evidence="2 3">JCM 14560</strain>
    </source>
</reference>
<dbReference type="RefSeq" id="WP_344462281.1">
    <property type="nucleotide sequence ID" value="NZ_BAAANT010000006.1"/>
</dbReference>
<protein>
    <submittedName>
        <fullName evidence="2">Uncharacterized protein</fullName>
    </submittedName>
</protein>
<evidence type="ECO:0000256" key="1">
    <source>
        <dbReference type="SAM" id="MobiDB-lite"/>
    </source>
</evidence>
<gene>
    <name evidence="2" type="ORF">GCM10009760_16090</name>
</gene>
<feature type="compositionally biased region" description="Basic and acidic residues" evidence="1">
    <location>
        <begin position="17"/>
        <end position="77"/>
    </location>
</feature>
<proteinExistence type="predicted"/>
<dbReference type="Proteomes" id="UP001422759">
    <property type="component" value="Unassembled WGS sequence"/>
</dbReference>
<feature type="region of interest" description="Disordered" evidence="1">
    <location>
        <begin position="232"/>
        <end position="260"/>
    </location>
</feature>
<evidence type="ECO:0000313" key="2">
    <source>
        <dbReference type="EMBL" id="GAA2136514.1"/>
    </source>
</evidence>
<comment type="caution">
    <text evidence="2">The sequence shown here is derived from an EMBL/GenBank/DDBJ whole genome shotgun (WGS) entry which is preliminary data.</text>
</comment>
<sequence>MSGSPKYSSVGVASGYARREAELRRRREAERRRQQELRAAERAELAARRAREAAARRERARAEAERGREETAQRRAAELAAHTRRLRQDQAGAEARGLAEVRRLLVRARGGGQAGPSAGLDSLEAALARLEGRLGGTEQLGGAIEELRGRVVGLPGRPAPGADRAAVLAGFEDRLAAVGPDAPGYDPEGRRHCAELLDRLRAESGPGAATTFDALLGTVEHALTRHALTVADRHRTAEQTRRQAEERAEEQARELAAARAEAQEAQYRRAAAEKAEHERLAAALGEAADRLGIVRRTVADAVAEAHDLAAPDLAARLDRALGSVTDALAARAGQDALDAVATLEGVLADAELRLDDLHLAHTRRTDLAQALQDAMLGEGFAFVDVDDHGDALLLRFERPSGARYETTVATDADGGSVLVYHVDGEPDVALYPPAEGAVCDATEDLLERVHEAIDEQEDFVPGELTWDGKPPRGQAGPLPDVIEWRRLR</sequence>
<name>A0ABN2Z497_9ACTN</name>